<protein>
    <submittedName>
        <fullName evidence="1">Uncharacterized protein</fullName>
    </submittedName>
</protein>
<dbReference type="RefSeq" id="XP_029764011.1">
    <property type="nucleotide sequence ID" value="XM_029898840.1"/>
</dbReference>
<evidence type="ECO:0000313" key="1">
    <source>
        <dbReference type="EMBL" id="KEQ87824.1"/>
    </source>
</evidence>
<dbReference type="EMBL" id="KL584976">
    <property type="protein sequence ID" value="KEQ87824.1"/>
    <property type="molecule type" value="Genomic_DNA"/>
</dbReference>
<organism evidence="1 2">
    <name type="scientific">Aureobasidium pullulans EXF-150</name>
    <dbReference type="NCBI Taxonomy" id="1043002"/>
    <lineage>
        <taxon>Eukaryota</taxon>
        <taxon>Fungi</taxon>
        <taxon>Dikarya</taxon>
        <taxon>Ascomycota</taxon>
        <taxon>Pezizomycotina</taxon>
        <taxon>Dothideomycetes</taxon>
        <taxon>Dothideomycetidae</taxon>
        <taxon>Dothideales</taxon>
        <taxon>Saccotheciaceae</taxon>
        <taxon>Aureobasidium</taxon>
    </lineage>
</organism>
<dbReference type="Proteomes" id="UP000030706">
    <property type="component" value="Unassembled WGS sequence"/>
</dbReference>
<dbReference type="GeneID" id="40741146"/>
<keyword evidence="2" id="KW-1185">Reference proteome</keyword>
<accession>A0A074XW16</accession>
<name>A0A074XW16_AURPU</name>
<proteinExistence type="predicted"/>
<gene>
    <name evidence="1" type="ORF">M438DRAFT_133018</name>
</gene>
<sequence length="192" mass="21681">MVTQVLVFKTHLRKPLQEPTHRLSFWSTVSQSQASKQSTNMSKLNGIVQALRTSRSVRTLFCPMNNILRKPCDSHGLPALSAGFHRIASRSVYTSSSSSDLGTDILPHVHTDPVGAFHAHLRCGTLSRYIATACLEAADLTNRADGHLGAATINWLWDDHEHIHWLKYCRLLPHMTSLLVREGQEEMLWDWM</sequence>
<dbReference type="AlphaFoldDB" id="A0A074XW16"/>
<reference evidence="1 2" key="1">
    <citation type="journal article" date="2014" name="BMC Genomics">
        <title>Genome sequencing of four Aureobasidium pullulans varieties: biotechnological potential, stress tolerance, and description of new species.</title>
        <authorList>
            <person name="Gostin Ar C."/>
            <person name="Ohm R.A."/>
            <person name="Kogej T."/>
            <person name="Sonjak S."/>
            <person name="Turk M."/>
            <person name="Zajc J."/>
            <person name="Zalar P."/>
            <person name="Grube M."/>
            <person name="Sun H."/>
            <person name="Han J."/>
            <person name="Sharma A."/>
            <person name="Chiniquy J."/>
            <person name="Ngan C.Y."/>
            <person name="Lipzen A."/>
            <person name="Barry K."/>
            <person name="Grigoriev I.V."/>
            <person name="Gunde-Cimerman N."/>
        </authorList>
    </citation>
    <scope>NUCLEOTIDE SEQUENCE [LARGE SCALE GENOMIC DNA]</scope>
    <source>
        <strain evidence="1 2">EXF-150</strain>
    </source>
</reference>
<evidence type="ECO:0000313" key="2">
    <source>
        <dbReference type="Proteomes" id="UP000030706"/>
    </source>
</evidence>
<dbReference type="HOGENOM" id="CLU_1414905_0_0_1"/>